<dbReference type="InterPro" id="IPR005902">
    <property type="entry name" value="HU_DNA-bd_put"/>
</dbReference>
<name>A0ABT0C674_9BACT</name>
<dbReference type="SUPFAM" id="SSF47729">
    <property type="entry name" value="IHF-like DNA-binding proteins"/>
    <property type="match status" value="1"/>
</dbReference>
<evidence type="ECO:0000259" key="2">
    <source>
        <dbReference type="Pfam" id="PF18291"/>
    </source>
</evidence>
<dbReference type="GO" id="GO:0003677">
    <property type="term" value="F:DNA binding"/>
    <property type="evidence" value="ECO:0007669"/>
    <property type="project" value="UniProtKB-KW"/>
</dbReference>
<dbReference type="RefSeq" id="WP_243326809.1">
    <property type="nucleotide sequence ID" value="NZ_JAKZMM010000094.1"/>
</dbReference>
<evidence type="ECO:0000256" key="1">
    <source>
        <dbReference type="ARBA" id="ARBA00023125"/>
    </source>
</evidence>
<dbReference type="NCBIfam" id="TIGR01201">
    <property type="entry name" value="HU_rel"/>
    <property type="match status" value="1"/>
</dbReference>
<keyword evidence="1 3" id="KW-0238">DNA-binding</keyword>
<feature type="domain" description="HU" evidence="2">
    <location>
        <begin position="2"/>
        <end position="125"/>
    </location>
</feature>
<evidence type="ECO:0000313" key="3">
    <source>
        <dbReference type="EMBL" id="MCJ2382487.1"/>
    </source>
</evidence>
<reference evidence="3 4" key="1">
    <citation type="submission" date="2022-03" db="EMBL/GenBank/DDBJ databases">
        <title>Parabacteroides sp. nov. isolated from swine feces.</title>
        <authorList>
            <person name="Bak J.E."/>
        </authorList>
    </citation>
    <scope>NUCLEOTIDE SEQUENCE [LARGE SCALE GENOMIC DNA]</scope>
    <source>
        <strain evidence="3 4">AGMB00274</strain>
    </source>
</reference>
<evidence type="ECO:0000313" key="4">
    <source>
        <dbReference type="Proteomes" id="UP001165444"/>
    </source>
</evidence>
<dbReference type="InterPro" id="IPR010992">
    <property type="entry name" value="IHF-like_DNA-bd_dom_sf"/>
</dbReference>
<comment type="caution">
    <text evidence="3">The sequence shown here is derived from an EMBL/GenBank/DDBJ whole genome shotgun (WGS) entry which is preliminary data.</text>
</comment>
<dbReference type="Pfam" id="PF18291">
    <property type="entry name" value="HU-HIG"/>
    <property type="match status" value="1"/>
</dbReference>
<proteinExistence type="predicted"/>
<dbReference type="InterPro" id="IPR041607">
    <property type="entry name" value="HU-HIG"/>
</dbReference>
<protein>
    <submittedName>
        <fullName evidence="3">HU family DNA-binding protein</fullName>
    </submittedName>
</protein>
<gene>
    <name evidence="3" type="ORF">MUN53_18090</name>
</gene>
<accession>A0ABT0C674</accession>
<keyword evidence="4" id="KW-1185">Reference proteome</keyword>
<sequence>MLKYKLVQRKDMTKGALEGSKLYYPQVINQGRVSFDSLCEEVAEQSSLTSGDIKNCMDRLINCLVRHLKEGRSVDCGDLGSFRINIRSTGADTPEAYDAATMMRKPSVQYYLGKKLRDMQDTGVQYERYTPPSNE</sequence>
<dbReference type="EMBL" id="JAKZMM010000094">
    <property type="protein sequence ID" value="MCJ2382487.1"/>
    <property type="molecule type" value="Genomic_DNA"/>
</dbReference>
<dbReference type="Proteomes" id="UP001165444">
    <property type="component" value="Unassembled WGS sequence"/>
</dbReference>
<dbReference type="Gene3D" id="4.10.520.10">
    <property type="entry name" value="IHF-like DNA-binding proteins"/>
    <property type="match status" value="1"/>
</dbReference>
<organism evidence="3 4">
    <name type="scientific">Parabacteroides faecalis</name>
    <dbReference type="NCBI Taxonomy" id="2924040"/>
    <lineage>
        <taxon>Bacteria</taxon>
        <taxon>Pseudomonadati</taxon>
        <taxon>Bacteroidota</taxon>
        <taxon>Bacteroidia</taxon>
        <taxon>Bacteroidales</taxon>
        <taxon>Tannerellaceae</taxon>
        <taxon>Parabacteroides</taxon>
    </lineage>
</organism>